<protein>
    <submittedName>
        <fullName evidence="2">Uncharacterized protein</fullName>
    </submittedName>
</protein>
<evidence type="ECO:0000256" key="1">
    <source>
        <dbReference type="SAM" id="Phobius"/>
    </source>
</evidence>
<organism evidence="2 3">
    <name type="scientific">Penicillium oxalicum (strain 114-2 / CGMCC 5302)</name>
    <name type="common">Penicillium decumbens</name>
    <dbReference type="NCBI Taxonomy" id="933388"/>
    <lineage>
        <taxon>Eukaryota</taxon>
        <taxon>Fungi</taxon>
        <taxon>Dikarya</taxon>
        <taxon>Ascomycota</taxon>
        <taxon>Pezizomycotina</taxon>
        <taxon>Eurotiomycetes</taxon>
        <taxon>Eurotiomycetidae</taxon>
        <taxon>Eurotiales</taxon>
        <taxon>Aspergillaceae</taxon>
        <taxon>Penicillium</taxon>
    </lineage>
</organism>
<dbReference type="AlphaFoldDB" id="S7ZF95"/>
<feature type="transmembrane region" description="Helical" evidence="1">
    <location>
        <begin position="96"/>
        <end position="116"/>
    </location>
</feature>
<dbReference type="HOGENOM" id="CLU_2027519_0_0_1"/>
<accession>S7ZF95</accession>
<gene>
    <name evidence="2" type="ORF">PDE_03900</name>
</gene>
<keyword evidence="3" id="KW-1185">Reference proteome</keyword>
<proteinExistence type="predicted"/>
<evidence type="ECO:0000313" key="2">
    <source>
        <dbReference type="EMBL" id="EPS28954.1"/>
    </source>
</evidence>
<name>S7ZF95_PENO1</name>
<reference evidence="2 3" key="1">
    <citation type="journal article" date="2013" name="PLoS ONE">
        <title>Genomic and secretomic analyses reveal unique features of the lignocellulolytic enzyme system of Penicillium decumbens.</title>
        <authorList>
            <person name="Liu G."/>
            <person name="Zhang L."/>
            <person name="Wei X."/>
            <person name="Zou G."/>
            <person name="Qin Y."/>
            <person name="Ma L."/>
            <person name="Li J."/>
            <person name="Zheng H."/>
            <person name="Wang S."/>
            <person name="Wang C."/>
            <person name="Xun L."/>
            <person name="Zhao G.-P."/>
            <person name="Zhou Z."/>
            <person name="Qu Y."/>
        </authorList>
    </citation>
    <scope>NUCLEOTIDE SEQUENCE [LARGE SCALE GENOMIC DNA]</scope>
    <source>
        <strain evidence="3">114-2 / CGMCC 5302</strain>
    </source>
</reference>
<keyword evidence="1" id="KW-0472">Membrane</keyword>
<dbReference type="Proteomes" id="UP000019376">
    <property type="component" value="Unassembled WGS sequence"/>
</dbReference>
<dbReference type="EMBL" id="KB644411">
    <property type="protein sequence ID" value="EPS28954.1"/>
    <property type="molecule type" value="Genomic_DNA"/>
</dbReference>
<keyword evidence="1" id="KW-1133">Transmembrane helix</keyword>
<keyword evidence="1" id="KW-0812">Transmembrane</keyword>
<evidence type="ECO:0000313" key="3">
    <source>
        <dbReference type="Proteomes" id="UP000019376"/>
    </source>
</evidence>
<sequence>MAILRSLASSCSPYASLSTGPIGDYLRSSLVWSAPIISSLFSLSLVGENAKWRRLELISNSRGKHVTVDDKAAPKARDLTSMSGYFLHHISAHANLLIGAWTYLFGISVLCGTAALERTPNR</sequence>